<dbReference type="PROSITE" id="PS50987">
    <property type="entry name" value="HTH_ARSR_2"/>
    <property type="match status" value="1"/>
</dbReference>
<dbReference type="GO" id="GO:0003700">
    <property type="term" value="F:DNA-binding transcription factor activity"/>
    <property type="evidence" value="ECO:0007669"/>
    <property type="project" value="InterPro"/>
</dbReference>
<dbReference type="InterPro" id="IPR036388">
    <property type="entry name" value="WH-like_DNA-bd_sf"/>
</dbReference>
<evidence type="ECO:0000313" key="6">
    <source>
        <dbReference type="Proteomes" id="UP000298111"/>
    </source>
</evidence>
<dbReference type="Proteomes" id="UP000298111">
    <property type="component" value="Unassembled WGS sequence"/>
</dbReference>
<accession>A0A8H1LK36</accession>
<dbReference type="PANTHER" id="PTHR43132:SF6">
    <property type="entry name" value="HTH-TYPE TRANSCRIPTIONAL REPRESSOR CZRA"/>
    <property type="match status" value="1"/>
</dbReference>
<dbReference type="InterPro" id="IPR036390">
    <property type="entry name" value="WH_DNA-bd_sf"/>
</dbReference>
<keyword evidence="1" id="KW-0805">Transcription regulation</keyword>
<evidence type="ECO:0000259" key="4">
    <source>
        <dbReference type="PROSITE" id="PS50987"/>
    </source>
</evidence>
<dbReference type="SMART" id="SM00418">
    <property type="entry name" value="HTH_ARSR"/>
    <property type="match status" value="1"/>
</dbReference>
<dbReference type="AlphaFoldDB" id="A0A8H1LK36"/>
<protein>
    <submittedName>
        <fullName evidence="5">Transcriptional regulator</fullName>
    </submittedName>
</protein>
<dbReference type="InterPro" id="IPR012318">
    <property type="entry name" value="HTH_CRP"/>
</dbReference>
<keyword evidence="2" id="KW-0238">DNA-binding</keyword>
<dbReference type="Pfam" id="PF12802">
    <property type="entry name" value="MarR_2"/>
    <property type="match status" value="1"/>
</dbReference>
<comment type="caution">
    <text evidence="5">The sequence shown here is derived from an EMBL/GenBank/DDBJ whole genome shotgun (WGS) entry which is preliminary data.</text>
</comment>
<evidence type="ECO:0000256" key="3">
    <source>
        <dbReference type="ARBA" id="ARBA00023163"/>
    </source>
</evidence>
<sequence>MISFLLDVDDLADTRFAVSPLQELMGSLWTLRTPGRHPVRLPWAGTVLSRLRPQDTRLLLALVGPRLALPDFLTPPPVAFTPTFEDQLALVRRTPRETVRRDLVAAHAPAPVPEVLRPAVDGGPAAADRFLGALCDLLAHYWDLAFRPHWQRMRLALEADITYRARHLVSGGARLLFDELHPNLRWENGALHIRQMIGRHQIAAQGRGLPLVPSLFAYKPVPPLSPDEPPMLAYPSRGGATVWERCGDPDPSALDALIGVPKARLLHLLGDGEALPTAELARRTGVTPGAVSQHLRVLHETGLVTRTRAGRYVLYRRTELGERLAR</sequence>
<proteinExistence type="predicted"/>
<evidence type="ECO:0000256" key="1">
    <source>
        <dbReference type="ARBA" id="ARBA00023015"/>
    </source>
</evidence>
<dbReference type="SMART" id="SM00419">
    <property type="entry name" value="HTH_CRP"/>
    <property type="match status" value="1"/>
</dbReference>
<dbReference type="Gene3D" id="1.10.10.10">
    <property type="entry name" value="Winged helix-like DNA-binding domain superfamily/Winged helix DNA-binding domain"/>
    <property type="match status" value="1"/>
</dbReference>
<feature type="domain" description="HTH arsR-type" evidence="4">
    <location>
        <begin position="242"/>
        <end position="326"/>
    </location>
</feature>
<dbReference type="GeneID" id="75182798"/>
<dbReference type="InterPro" id="IPR011991">
    <property type="entry name" value="ArsR-like_HTH"/>
</dbReference>
<evidence type="ECO:0000256" key="2">
    <source>
        <dbReference type="ARBA" id="ARBA00023125"/>
    </source>
</evidence>
<dbReference type="InterPro" id="IPR001845">
    <property type="entry name" value="HTH_ArsR_DNA-bd_dom"/>
</dbReference>
<dbReference type="InterPro" id="IPR000835">
    <property type="entry name" value="HTH_MarR-typ"/>
</dbReference>
<dbReference type="CDD" id="cd00090">
    <property type="entry name" value="HTH_ARSR"/>
    <property type="match status" value="1"/>
</dbReference>
<keyword evidence="3" id="KW-0804">Transcription</keyword>
<dbReference type="SUPFAM" id="SSF46785">
    <property type="entry name" value="Winged helix' DNA-binding domain"/>
    <property type="match status" value="1"/>
</dbReference>
<evidence type="ECO:0000313" key="5">
    <source>
        <dbReference type="EMBL" id="TGG88126.1"/>
    </source>
</evidence>
<dbReference type="InterPro" id="IPR051011">
    <property type="entry name" value="Metal_resp_trans_reg"/>
</dbReference>
<reference evidence="5 6" key="1">
    <citation type="submission" date="2018-10" db="EMBL/GenBank/DDBJ databases">
        <title>Isolation of pseudouridimycin from Streptomyces albus DSM 40763.</title>
        <authorList>
            <person name="Rosenqvist P."/>
            <person name="Metsae-Ketelae M."/>
            <person name="Virta P."/>
        </authorList>
    </citation>
    <scope>NUCLEOTIDE SEQUENCE [LARGE SCALE GENOMIC DNA]</scope>
    <source>
        <strain evidence="5 6">DSM 40763</strain>
    </source>
</reference>
<name>A0A8H1LK36_9ACTN</name>
<dbReference type="PANTHER" id="PTHR43132">
    <property type="entry name" value="ARSENICAL RESISTANCE OPERON REPRESSOR ARSR-RELATED"/>
    <property type="match status" value="1"/>
</dbReference>
<dbReference type="GO" id="GO:0003677">
    <property type="term" value="F:DNA binding"/>
    <property type="evidence" value="ECO:0007669"/>
    <property type="project" value="UniProtKB-KW"/>
</dbReference>
<dbReference type="EMBL" id="RCIY01000012">
    <property type="protein sequence ID" value="TGG88126.1"/>
    <property type="molecule type" value="Genomic_DNA"/>
</dbReference>
<dbReference type="RefSeq" id="WP_135566678.1">
    <property type="nucleotide sequence ID" value="NZ_CP103060.1"/>
</dbReference>
<organism evidence="5 6">
    <name type="scientific">Streptomyces albus</name>
    <dbReference type="NCBI Taxonomy" id="1888"/>
    <lineage>
        <taxon>Bacteria</taxon>
        <taxon>Bacillati</taxon>
        <taxon>Actinomycetota</taxon>
        <taxon>Actinomycetes</taxon>
        <taxon>Kitasatosporales</taxon>
        <taxon>Streptomycetaceae</taxon>
        <taxon>Streptomyces</taxon>
    </lineage>
</organism>
<gene>
    <name evidence="5" type="ORF">D8771_04305</name>
</gene>